<reference evidence="13" key="1">
    <citation type="submission" date="2018-01" db="EMBL/GenBank/DDBJ databases">
        <authorList>
            <person name="Mao J.F."/>
        </authorList>
    </citation>
    <scope>NUCLEOTIDE SEQUENCE</scope>
    <source>
        <strain evidence="13">Huo1</strain>
        <tissue evidence="13">Leaf</tissue>
    </source>
</reference>
<comment type="similarity">
    <text evidence="2 9">Belongs to the MscS (TC 1.A.23) family.</text>
</comment>
<evidence type="ECO:0000256" key="11">
    <source>
        <dbReference type="SAM" id="Phobius"/>
    </source>
</evidence>
<feature type="compositionally biased region" description="Pro residues" evidence="10">
    <location>
        <begin position="61"/>
        <end position="70"/>
    </location>
</feature>
<dbReference type="GO" id="GO:0050982">
    <property type="term" value="P:detection of mechanical stimulus"/>
    <property type="evidence" value="ECO:0007669"/>
    <property type="project" value="UniProtKB-ARBA"/>
</dbReference>
<dbReference type="EMBL" id="PNBA02000010">
    <property type="protein sequence ID" value="KAG6410933.1"/>
    <property type="molecule type" value="Genomic_DNA"/>
</dbReference>
<feature type="compositionally biased region" description="Basic residues" evidence="10">
    <location>
        <begin position="1"/>
        <end position="19"/>
    </location>
</feature>
<feature type="compositionally biased region" description="Basic and acidic residues" evidence="10">
    <location>
        <begin position="136"/>
        <end position="150"/>
    </location>
</feature>
<evidence type="ECO:0000313" key="14">
    <source>
        <dbReference type="Proteomes" id="UP000298416"/>
    </source>
</evidence>
<feature type="region of interest" description="Disordered" evidence="10">
    <location>
        <begin position="53"/>
        <end position="77"/>
    </location>
</feature>
<feature type="compositionally biased region" description="Low complexity" evidence="10">
    <location>
        <begin position="112"/>
        <end position="123"/>
    </location>
</feature>
<dbReference type="GO" id="GO:0008381">
    <property type="term" value="F:mechanosensitive monoatomic ion channel activity"/>
    <property type="evidence" value="ECO:0007669"/>
    <property type="project" value="TreeGrafter"/>
</dbReference>
<dbReference type="SUPFAM" id="SSF50182">
    <property type="entry name" value="Sm-like ribonucleoproteins"/>
    <property type="match status" value="1"/>
</dbReference>
<feature type="transmembrane region" description="Helical" evidence="11">
    <location>
        <begin position="695"/>
        <end position="719"/>
    </location>
</feature>
<feature type="region of interest" description="Disordered" evidence="10">
    <location>
        <begin position="469"/>
        <end position="491"/>
    </location>
</feature>
<keyword evidence="6" id="KW-0406">Ion transport</keyword>
<feature type="region of interest" description="Disordered" evidence="10">
    <location>
        <begin position="203"/>
        <end position="255"/>
    </location>
</feature>
<dbReference type="Gene3D" id="2.30.30.60">
    <property type="match status" value="1"/>
</dbReference>
<evidence type="ECO:0000256" key="9">
    <source>
        <dbReference type="PIRNR" id="PIRNR017209"/>
    </source>
</evidence>
<dbReference type="InterPro" id="IPR023408">
    <property type="entry name" value="MscS_beta-dom_sf"/>
</dbReference>
<evidence type="ECO:0000256" key="10">
    <source>
        <dbReference type="SAM" id="MobiDB-lite"/>
    </source>
</evidence>
<organism evidence="13">
    <name type="scientific">Salvia splendens</name>
    <name type="common">Scarlet sage</name>
    <dbReference type="NCBI Taxonomy" id="180675"/>
    <lineage>
        <taxon>Eukaryota</taxon>
        <taxon>Viridiplantae</taxon>
        <taxon>Streptophyta</taxon>
        <taxon>Embryophyta</taxon>
        <taxon>Tracheophyta</taxon>
        <taxon>Spermatophyta</taxon>
        <taxon>Magnoliopsida</taxon>
        <taxon>eudicotyledons</taxon>
        <taxon>Gunneridae</taxon>
        <taxon>Pentapetalae</taxon>
        <taxon>asterids</taxon>
        <taxon>lamiids</taxon>
        <taxon>Lamiales</taxon>
        <taxon>Lamiaceae</taxon>
        <taxon>Nepetoideae</taxon>
        <taxon>Mentheae</taxon>
        <taxon>Salviinae</taxon>
        <taxon>Salvia</taxon>
        <taxon>Salvia subgen. Calosphace</taxon>
        <taxon>core Calosphace</taxon>
    </lineage>
</organism>
<dbReference type="Proteomes" id="UP000298416">
    <property type="component" value="Unassembled WGS sequence"/>
</dbReference>
<name>A0A8X8XCL4_SALSN</name>
<dbReference type="AlphaFoldDB" id="A0A8X8XCL4"/>
<dbReference type="InterPro" id="IPR010920">
    <property type="entry name" value="LSM_dom_sf"/>
</dbReference>
<keyword evidence="7 9" id="KW-0472">Membrane</keyword>
<accession>A0A8X8XCL4</accession>
<comment type="subcellular location">
    <subcellularLocation>
        <location evidence="1">Membrane</location>
        <topology evidence="1">Multi-pass membrane protein</topology>
    </subcellularLocation>
</comment>
<sequence>MELPPSRRKPSKPFMHTRKISLTDLDHLNEEQPILTDHRHDSAAEIIVKIDADDTPIRWPNYPPMHPPPHPLEDPPSKLIHQFLHKQKAAGGDLCLDVDLEMDELRNTATTSSSNNNNNNNNSRSLPPLGAKSRRVTAEEQDKFRSEIKESPGSSLSSSDDEGSNHSGLNRRRSIAQNNHDSGGSTPADGHVLKCTSSIQKRYGRMKTKSRLLDPPESTPERRPETKSGQLRSDVLGRQSGMVTRPGEDEEEDPLFDEDLPEEYRGGRFNTLTVLQWISLILIVTLLICTIRFKKWKIRKFRGLHLWKWEVLILALICGRLVSGWGIRIVVFFIERNFFMRKRVLYFVYGVKRSVVNCIWLGLVLIAWHWMFDKKLEGNDKFLWYVNTVLVCMIVGTLLWLVKTLMVKVLASSFHVSTFFDRIQESLFNQKVIEALSGPPHLEIKKQLEEEERTMAEVWRLQNAGATLPPDLKPSALQQPKGGQLPPRPAKTVSFKLSSGQLAKSMKDSKNMERSKSQHEIVSMEDLHKLNHKNVSAWNMKRLMKVVKNGVLTTLDEQVQSSYEGDEASTQIRSECEAKCAARKIFRNVAKPKSKHIYLEDLMRFLPEQEALKTMNAVEGSTESDKISKASLKSWVVNAFIERRALALTLNDTKTAVDKLHHMVNVIVGLVILVVCLVILEIATSKFLLYISSQIVVVAFIFGNTCKTVFEAVIFVFVIHPFDVGDRCEIDGVQMIVEEMNILTTVFLRYDNLKIIYPNVTLATRPIGNYYRSPDMGDSVDFVVHITTPVEKIAMIKQRVTTYIEVKNDYWYPQPSVVVMNIEQLNMLKLSVWVRHKMNHQNMGDRWKRRALLVEEMVKILKELDIEYRLYPLDVNVRAMPHISSSRVPPGWSTPPPAT</sequence>
<keyword evidence="3" id="KW-0813">Transport</keyword>
<evidence type="ECO:0000259" key="12">
    <source>
        <dbReference type="Pfam" id="PF00924"/>
    </source>
</evidence>
<feature type="transmembrane region" description="Helical" evidence="11">
    <location>
        <begin position="663"/>
        <end position="683"/>
    </location>
</feature>
<keyword evidence="8" id="KW-0407">Ion channel</keyword>
<feature type="transmembrane region" description="Helical" evidence="11">
    <location>
        <begin position="382"/>
        <end position="402"/>
    </location>
</feature>
<dbReference type="FunFam" id="2.30.30.60:FF:000003">
    <property type="entry name" value="Predicted mechanosensitive ion channel"/>
    <property type="match status" value="1"/>
</dbReference>
<evidence type="ECO:0000256" key="8">
    <source>
        <dbReference type="ARBA" id="ARBA00023303"/>
    </source>
</evidence>
<dbReference type="PANTHER" id="PTHR31618:SF16">
    <property type="entry name" value="MECHANOSENSITIVE ION CHANNEL PROTEIN"/>
    <property type="match status" value="1"/>
</dbReference>
<evidence type="ECO:0000256" key="1">
    <source>
        <dbReference type="ARBA" id="ARBA00004141"/>
    </source>
</evidence>
<keyword evidence="5 11" id="KW-1133">Transmembrane helix</keyword>
<evidence type="ECO:0000256" key="7">
    <source>
        <dbReference type="ARBA" id="ARBA00023136"/>
    </source>
</evidence>
<feature type="transmembrane region" description="Helical" evidence="11">
    <location>
        <begin position="274"/>
        <end position="293"/>
    </location>
</feature>
<evidence type="ECO:0000256" key="4">
    <source>
        <dbReference type="ARBA" id="ARBA00022692"/>
    </source>
</evidence>
<dbReference type="PANTHER" id="PTHR31618">
    <property type="entry name" value="MECHANOSENSITIVE ION CHANNEL PROTEIN 5"/>
    <property type="match status" value="1"/>
</dbReference>
<feature type="region of interest" description="Disordered" evidence="10">
    <location>
        <begin position="109"/>
        <end position="170"/>
    </location>
</feature>
<feature type="region of interest" description="Disordered" evidence="10">
    <location>
        <begin position="1"/>
        <end position="25"/>
    </location>
</feature>
<feature type="compositionally biased region" description="Basic and acidic residues" evidence="10">
    <location>
        <begin position="211"/>
        <end position="226"/>
    </location>
</feature>
<feature type="transmembrane region" description="Helical" evidence="11">
    <location>
        <begin position="346"/>
        <end position="370"/>
    </location>
</feature>
<evidence type="ECO:0000256" key="2">
    <source>
        <dbReference type="ARBA" id="ARBA00008017"/>
    </source>
</evidence>
<keyword evidence="4 11" id="KW-0812">Transmembrane</keyword>
<proteinExistence type="inferred from homology"/>
<evidence type="ECO:0000256" key="5">
    <source>
        <dbReference type="ARBA" id="ARBA00022989"/>
    </source>
</evidence>
<keyword evidence="14" id="KW-1185">Reference proteome</keyword>
<comment type="caution">
    <text evidence="13">The sequence shown here is derived from an EMBL/GenBank/DDBJ whole genome shotgun (WGS) entry which is preliminary data.</text>
</comment>
<reference evidence="13" key="2">
    <citation type="submission" date="2020-08" db="EMBL/GenBank/DDBJ databases">
        <title>Plant Genome Project.</title>
        <authorList>
            <person name="Zhang R.-G."/>
        </authorList>
    </citation>
    <scope>NUCLEOTIDE SEQUENCE</scope>
    <source>
        <strain evidence="13">Huo1</strain>
        <tissue evidence="13">Leaf</tissue>
    </source>
</reference>
<evidence type="ECO:0000256" key="6">
    <source>
        <dbReference type="ARBA" id="ARBA00023065"/>
    </source>
</evidence>
<dbReference type="Pfam" id="PF00924">
    <property type="entry name" value="MS_channel_2nd"/>
    <property type="match status" value="1"/>
</dbReference>
<dbReference type="InterPro" id="IPR016688">
    <property type="entry name" value="MscS-like_plants/fungi"/>
</dbReference>
<dbReference type="GO" id="GO:0005886">
    <property type="term" value="C:plasma membrane"/>
    <property type="evidence" value="ECO:0007669"/>
    <property type="project" value="UniProtKB-UniRule"/>
</dbReference>
<feature type="domain" description="Mechanosensitive ion channel MscS" evidence="12">
    <location>
        <begin position="714"/>
        <end position="771"/>
    </location>
</feature>
<feature type="transmembrane region" description="Helical" evidence="11">
    <location>
        <begin position="313"/>
        <end position="334"/>
    </location>
</feature>
<evidence type="ECO:0000313" key="13">
    <source>
        <dbReference type="EMBL" id="KAG6410933.1"/>
    </source>
</evidence>
<dbReference type="GO" id="GO:0006820">
    <property type="term" value="P:monoatomic anion transport"/>
    <property type="evidence" value="ECO:0007669"/>
    <property type="project" value="TreeGrafter"/>
</dbReference>
<dbReference type="InterPro" id="IPR006685">
    <property type="entry name" value="MscS_channel_2nd"/>
</dbReference>
<evidence type="ECO:0000256" key="3">
    <source>
        <dbReference type="ARBA" id="ARBA00022448"/>
    </source>
</evidence>
<dbReference type="PIRSF" id="PIRSF017209">
    <property type="entry name" value="Memb_At2g17000_prd"/>
    <property type="match status" value="1"/>
</dbReference>
<gene>
    <name evidence="13" type="ORF">SASPL_129006</name>
</gene>
<protein>
    <recommendedName>
        <fullName evidence="9">Mechanosensitive ion channel protein</fullName>
    </recommendedName>
</protein>
<dbReference type="OrthoDB" id="544685at2759"/>